<evidence type="ECO:0000256" key="2">
    <source>
        <dbReference type="ARBA" id="ARBA00023186"/>
    </source>
</evidence>
<accession>A0A0D9NYB1</accession>
<dbReference type="Proteomes" id="UP000054544">
    <property type="component" value="Unassembled WGS sequence"/>
</dbReference>
<name>A0A0D9NYB1_METAN</name>
<dbReference type="Gene3D" id="1.10.287.110">
    <property type="entry name" value="DnaJ domain"/>
    <property type="match status" value="1"/>
</dbReference>
<organism evidence="5 6">
    <name type="scientific">Metarhizium anisopliae BRIP 53293</name>
    <dbReference type="NCBI Taxonomy" id="1291518"/>
    <lineage>
        <taxon>Eukaryota</taxon>
        <taxon>Fungi</taxon>
        <taxon>Dikarya</taxon>
        <taxon>Ascomycota</taxon>
        <taxon>Pezizomycotina</taxon>
        <taxon>Sordariomycetes</taxon>
        <taxon>Hypocreomycetidae</taxon>
        <taxon>Hypocreales</taxon>
        <taxon>Clavicipitaceae</taxon>
        <taxon>Metarhizium</taxon>
    </lineage>
</organism>
<reference evidence="6" key="1">
    <citation type="journal article" date="2014" name="BMC Genomics">
        <title>The genome sequence of the biocontrol fungus Metarhizium anisopliae and comparative genomics of Metarhizium species.</title>
        <authorList>
            <person name="Pattemore J.A."/>
            <person name="Hane J.K."/>
            <person name="Williams A.H."/>
            <person name="Wilson B.A."/>
            <person name="Stodart B.J."/>
            <person name="Ash G.J."/>
        </authorList>
    </citation>
    <scope>NUCLEOTIDE SEQUENCE [LARGE SCALE GENOMIC DNA]</scope>
    <source>
        <strain evidence="6">BRIP 53293</strain>
    </source>
</reference>
<dbReference type="GO" id="GO:0005739">
    <property type="term" value="C:mitochondrion"/>
    <property type="evidence" value="ECO:0007669"/>
    <property type="project" value="TreeGrafter"/>
</dbReference>
<evidence type="ECO:0000313" key="5">
    <source>
        <dbReference type="EMBL" id="KJK78813.1"/>
    </source>
</evidence>
<dbReference type="InterPro" id="IPR036386">
    <property type="entry name" value="HscB_C_sf"/>
</dbReference>
<dbReference type="PANTHER" id="PTHR14021">
    <property type="entry name" value="IRON-SULFUR CLUSTER CO-CHAPERONE PROTEIN HSCB"/>
    <property type="match status" value="1"/>
</dbReference>
<dbReference type="SUPFAM" id="SSF47144">
    <property type="entry name" value="HSC20 (HSCB), C-terminal oligomerisation domain"/>
    <property type="match status" value="1"/>
</dbReference>
<sequence length="221" mass="24342">MGHLPPRPAEGGNRPSLAAPSSSSFSSPAAAEANAAPKTAPSPPQTLYSFFPQTLPDGPPPNGHFPINLRSLRAEFLRLQSRHHPDLHPASSKPQAEATSAAVNNAYKTLSNPLLRAQYLLSLQGVDVANDETLKVEEPELLMVVLEAHETIEEARSPADLDGLTAENEERIRRCEEVLEEAFREHDLERAKREAVRLRYWVNVRGAVSDWEEGKPAVLQH</sequence>
<dbReference type="Gene3D" id="1.20.1280.20">
    <property type="entry name" value="HscB, C-terminal domain"/>
    <property type="match status" value="1"/>
</dbReference>
<dbReference type="GO" id="GO:0044571">
    <property type="term" value="P:[2Fe-2S] cluster assembly"/>
    <property type="evidence" value="ECO:0007669"/>
    <property type="project" value="InterPro"/>
</dbReference>
<dbReference type="SMART" id="SM00271">
    <property type="entry name" value="DnaJ"/>
    <property type="match status" value="1"/>
</dbReference>
<dbReference type="GO" id="GO:0051087">
    <property type="term" value="F:protein-folding chaperone binding"/>
    <property type="evidence" value="ECO:0007669"/>
    <property type="project" value="InterPro"/>
</dbReference>
<dbReference type="NCBIfam" id="TIGR00714">
    <property type="entry name" value="hscB"/>
    <property type="match status" value="1"/>
</dbReference>
<dbReference type="AlphaFoldDB" id="A0A0D9NYB1"/>
<dbReference type="InterPro" id="IPR004640">
    <property type="entry name" value="HscB"/>
</dbReference>
<dbReference type="InterPro" id="IPR001623">
    <property type="entry name" value="DnaJ_domain"/>
</dbReference>
<dbReference type="InterPro" id="IPR009073">
    <property type="entry name" value="HscB_oligo_C"/>
</dbReference>
<feature type="domain" description="J" evidence="4">
    <location>
        <begin position="45"/>
        <end position="115"/>
    </location>
</feature>
<dbReference type="InterPro" id="IPR036869">
    <property type="entry name" value="J_dom_sf"/>
</dbReference>
<comment type="similarity">
    <text evidence="1">Belongs to the HscB family.</text>
</comment>
<gene>
    <name evidence="5" type="ORF">H634G_05627</name>
</gene>
<protein>
    <recommendedName>
        <fullName evidence="4">J domain-containing protein</fullName>
    </recommendedName>
</protein>
<dbReference type="CDD" id="cd06257">
    <property type="entry name" value="DnaJ"/>
    <property type="match status" value="1"/>
</dbReference>
<evidence type="ECO:0000256" key="3">
    <source>
        <dbReference type="SAM" id="MobiDB-lite"/>
    </source>
</evidence>
<dbReference type="STRING" id="1291518.A0A0D9NYB1"/>
<evidence type="ECO:0000259" key="4">
    <source>
        <dbReference type="SMART" id="SM00271"/>
    </source>
</evidence>
<evidence type="ECO:0000256" key="1">
    <source>
        <dbReference type="ARBA" id="ARBA00010476"/>
    </source>
</evidence>
<dbReference type="GO" id="GO:0051259">
    <property type="term" value="P:protein complex oligomerization"/>
    <property type="evidence" value="ECO:0007669"/>
    <property type="project" value="InterPro"/>
</dbReference>
<proteinExistence type="inferred from homology"/>
<dbReference type="PANTHER" id="PTHR14021:SF15">
    <property type="entry name" value="IRON-SULFUR CLUSTER CO-CHAPERONE PROTEIN HSCB"/>
    <property type="match status" value="1"/>
</dbReference>
<dbReference type="OrthoDB" id="448954at2759"/>
<dbReference type="Pfam" id="PF07743">
    <property type="entry name" value="HSCB_C"/>
    <property type="match status" value="1"/>
</dbReference>
<keyword evidence="2" id="KW-0143">Chaperone</keyword>
<dbReference type="GO" id="GO:0001671">
    <property type="term" value="F:ATPase activator activity"/>
    <property type="evidence" value="ECO:0007669"/>
    <property type="project" value="InterPro"/>
</dbReference>
<keyword evidence="6" id="KW-1185">Reference proteome</keyword>
<feature type="region of interest" description="Disordered" evidence="3">
    <location>
        <begin position="1"/>
        <end position="65"/>
    </location>
</feature>
<dbReference type="EMBL" id="KE384732">
    <property type="protein sequence ID" value="KJK78813.1"/>
    <property type="molecule type" value="Genomic_DNA"/>
</dbReference>
<feature type="compositionally biased region" description="Low complexity" evidence="3">
    <location>
        <begin position="15"/>
        <end position="39"/>
    </location>
</feature>
<dbReference type="SUPFAM" id="SSF46565">
    <property type="entry name" value="Chaperone J-domain"/>
    <property type="match status" value="1"/>
</dbReference>
<evidence type="ECO:0000313" key="6">
    <source>
        <dbReference type="Proteomes" id="UP000054544"/>
    </source>
</evidence>